<accession>A0ABZ2P4Q5</accession>
<evidence type="ECO:0000313" key="2">
    <source>
        <dbReference type="Proteomes" id="UP001432046"/>
    </source>
</evidence>
<reference evidence="1" key="1">
    <citation type="journal article" date="2021" name="Int. J. Syst. Evol. Microbiol.">
        <title>Bradyrhizobium septentrionale sp. nov. (sv. septentrionale) and Bradyrhizobium quebecense sp. nov. (sv. septentrionale) associated with legumes native to Canada possess rearranged symbiosis genes and numerous insertion sequences.</title>
        <authorList>
            <person name="Bromfield E.S.P."/>
            <person name="Cloutier S."/>
        </authorList>
    </citation>
    <scope>NUCLEOTIDE SEQUENCE</scope>
    <source>
        <strain evidence="1">5S5</strain>
    </source>
</reference>
<name>A0ABZ2P4Q5_9BRAD</name>
<organism evidence="1 2">
    <name type="scientific">Bradyrhizobium septentrionale</name>
    <dbReference type="NCBI Taxonomy" id="1404411"/>
    <lineage>
        <taxon>Bacteria</taxon>
        <taxon>Pseudomonadati</taxon>
        <taxon>Pseudomonadota</taxon>
        <taxon>Alphaproteobacteria</taxon>
        <taxon>Hyphomicrobiales</taxon>
        <taxon>Nitrobacteraceae</taxon>
        <taxon>Bradyrhizobium</taxon>
    </lineage>
</organism>
<sequence length="140" mass="15733">MLSDHRALGTKLAEVDIERACQGRTLTDTDDLRSFVSNGSGNLLDIVRKMRVVLEAYCRTTFPSSFQDNDWLGDMVRKIREGGATHPAAALYDELDQINGYSAEYHHGEDNNDTTPDQIDDTELKGYVRRTLRVINALEA</sequence>
<gene>
    <name evidence="1" type="ORF">WDK88_05910</name>
</gene>
<dbReference type="Proteomes" id="UP001432046">
    <property type="component" value="Chromosome"/>
</dbReference>
<evidence type="ECO:0000313" key="1">
    <source>
        <dbReference type="EMBL" id="WXC81169.1"/>
    </source>
</evidence>
<protein>
    <recommendedName>
        <fullName evidence="3">DUF4145 domain-containing protein</fullName>
    </recommendedName>
</protein>
<proteinExistence type="predicted"/>
<dbReference type="RefSeq" id="WP_338692225.1">
    <property type="nucleotide sequence ID" value="NZ_CP147708.1"/>
</dbReference>
<keyword evidence="2" id="KW-1185">Reference proteome</keyword>
<reference evidence="1" key="2">
    <citation type="submission" date="2024-03" db="EMBL/GenBank/DDBJ databases">
        <authorList>
            <person name="Bromfield E.S.P."/>
            <person name="Cloutier S."/>
        </authorList>
    </citation>
    <scope>NUCLEOTIDE SEQUENCE</scope>
    <source>
        <strain evidence="1">5S5</strain>
    </source>
</reference>
<evidence type="ECO:0008006" key="3">
    <source>
        <dbReference type="Google" id="ProtNLM"/>
    </source>
</evidence>
<dbReference type="EMBL" id="CP147711">
    <property type="protein sequence ID" value="WXC81169.1"/>
    <property type="molecule type" value="Genomic_DNA"/>
</dbReference>